<dbReference type="KEGG" id="abut:Ami103574_03725"/>
<evidence type="ECO:0000313" key="7">
    <source>
        <dbReference type="Proteomes" id="UP000466848"/>
    </source>
</evidence>
<evidence type="ECO:0000256" key="1">
    <source>
        <dbReference type="ARBA" id="ARBA00018672"/>
    </source>
</evidence>
<accession>A0A858BRD6</accession>
<organism evidence="6 7">
    <name type="scientific">Aminipila butyrica</name>
    <dbReference type="NCBI Taxonomy" id="433296"/>
    <lineage>
        <taxon>Bacteria</taxon>
        <taxon>Bacillati</taxon>
        <taxon>Bacillota</taxon>
        <taxon>Clostridia</taxon>
        <taxon>Peptostreptococcales</taxon>
        <taxon>Anaerovoracaceae</taxon>
        <taxon>Aminipila</taxon>
    </lineage>
</organism>
<dbReference type="PROSITE" id="PS50110">
    <property type="entry name" value="RESPONSE_REGULATORY"/>
    <property type="match status" value="1"/>
</dbReference>
<dbReference type="InterPro" id="IPR007492">
    <property type="entry name" value="LytTR_DNA-bd_dom"/>
</dbReference>
<keyword evidence="7" id="KW-1185">Reference proteome</keyword>
<evidence type="ECO:0000259" key="4">
    <source>
        <dbReference type="PROSITE" id="PS50110"/>
    </source>
</evidence>
<feature type="modified residue" description="4-aspartylphosphate" evidence="3">
    <location>
        <position position="53"/>
    </location>
</feature>
<keyword evidence="3" id="KW-0597">Phosphoprotein</keyword>
<dbReference type="AlphaFoldDB" id="A0A858BRD6"/>
<evidence type="ECO:0000259" key="5">
    <source>
        <dbReference type="PROSITE" id="PS50930"/>
    </source>
</evidence>
<dbReference type="GO" id="GO:0003677">
    <property type="term" value="F:DNA binding"/>
    <property type="evidence" value="ECO:0007669"/>
    <property type="project" value="InterPro"/>
</dbReference>
<protein>
    <recommendedName>
        <fullName evidence="1">Stage 0 sporulation protein A homolog</fullName>
    </recommendedName>
</protein>
<dbReference type="Proteomes" id="UP000466848">
    <property type="component" value="Chromosome"/>
</dbReference>
<dbReference type="RefSeq" id="WP_163065344.1">
    <property type="nucleotide sequence ID" value="NZ_CP048649.1"/>
</dbReference>
<dbReference type="InterPro" id="IPR001789">
    <property type="entry name" value="Sig_transdc_resp-reg_receiver"/>
</dbReference>
<comment type="function">
    <text evidence="2">May play the central regulatory role in sporulation. It may be an element of the effector pathway responsible for the activation of sporulation genes in response to nutritional stress. Spo0A may act in concert with spo0H (a sigma factor) to control the expression of some genes that are critical to the sporulation process.</text>
</comment>
<dbReference type="Gene3D" id="2.40.50.1020">
    <property type="entry name" value="LytTr DNA-binding domain"/>
    <property type="match status" value="1"/>
</dbReference>
<reference evidence="6 7" key="1">
    <citation type="submission" date="2020-02" db="EMBL/GenBank/DDBJ databases">
        <authorList>
            <person name="Kim Y.B."/>
            <person name="Roh S.W."/>
        </authorList>
    </citation>
    <scope>NUCLEOTIDE SEQUENCE [LARGE SCALE GENOMIC DNA]</scope>
    <source>
        <strain evidence="6 7">DSM 103574</strain>
    </source>
</reference>
<proteinExistence type="predicted"/>
<dbReference type="SMART" id="SM00850">
    <property type="entry name" value="LytTR"/>
    <property type="match status" value="1"/>
</dbReference>
<dbReference type="Pfam" id="PF04397">
    <property type="entry name" value="LytTR"/>
    <property type="match status" value="1"/>
</dbReference>
<dbReference type="SMART" id="SM00448">
    <property type="entry name" value="REC"/>
    <property type="match status" value="1"/>
</dbReference>
<dbReference type="PANTHER" id="PTHR37299">
    <property type="entry name" value="TRANSCRIPTIONAL REGULATOR-RELATED"/>
    <property type="match status" value="1"/>
</dbReference>
<name>A0A858BRD6_9FIRM</name>
<dbReference type="Gene3D" id="3.40.50.2300">
    <property type="match status" value="1"/>
</dbReference>
<dbReference type="SUPFAM" id="SSF52172">
    <property type="entry name" value="CheY-like"/>
    <property type="match status" value="1"/>
</dbReference>
<gene>
    <name evidence="6" type="ORF">Ami103574_03725</name>
</gene>
<feature type="domain" description="Response regulatory" evidence="4">
    <location>
        <begin position="3"/>
        <end position="119"/>
    </location>
</feature>
<dbReference type="CDD" id="cd00156">
    <property type="entry name" value="REC"/>
    <property type="match status" value="1"/>
</dbReference>
<dbReference type="InterPro" id="IPR046947">
    <property type="entry name" value="LytR-like"/>
</dbReference>
<sequence>MIKVMVVEDAVEDLLQYKNTLSKIQGIQVRYASSAEEALVQARDEYFDIFILDIELPGISGLELAARLRKRPEYLLTLILFITGYEKNQLEAFRQFHCYDYILKPFNMNEFYNKIVSLIQTLEVEKQGRTRVRMLLYPMMNSEVLIPIRDIKYAEVVYRTCRLYTEMQEEPFESHTLSLKDLIEEVDEPYFLQCSKSCAVNTQKVQKLEKINYRTWSIVLRTGESVRVSSKYFSLVEEQIKLLFISKKV</sequence>
<evidence type="ECO:0000256" key="3">
    <source>
        <dbReference type="PROSITE-ProRule" id="PRU00169"/>
    </source>
</evidence>
<feature type="domain" description="HTH LytTR-type" evidence="5">
    <location>
        <begin position="144"/>
        <end position="242"/>
    </location>
</feature>
<dbReference type="EMBL" id="CP048649">
    <property type="protein sequence ID" value="QIB68481.1"/>
    <property type="molecule type" value="Genomic_DNA"/>
</dbReference>
<dbReference type="GO" id="GO:0000156">
    <property type="term" value="F:phosphorelay response regulator activity"/>
    <property type="evidence" value="ECO:0007669"/>
    <property type="project" value="InterPro"/>
</dbReference>
<dbReference type="PANTHER" id="PTHR37299:SF1">
    <property type="entry name" value="STAGE 0 SPORULATION PROTEIN A HOMOLOG"/>
    <property type="match status" value="1"/>
</dbReference>
<dbReference type="InterPro" id="IPR011006">
    <property type="entry name" value="CheY-like_superfamily"/>
</dbReference>
<evidence type="ECO:0000256" key="2">
    <source>
        <dbReference type="ARBA" id="ARBA00024867"/>
    </source>
</evidence>
<dbReference type="Pfam" id="PF00072">
    <property type="entry name" value="Response_reg"/>
    <property type="match status" value="1"/>
</dbReference>
<dbReference type="PROSITE" id="PS50930">
    <property type="entry name" value="HTH_LYTTR"/>
    <property type="match status" value="1"/>
</dbReference>
<evidence type="ECO:0000313" key="6">
    <source>
        <dbReference type="EMBL" id="QIB68481.1"/>
    </source>
</evidence>